<evidence type="ECO:0000256" key="1">
    <source>
        <dbReference type="SAM" id="MobiDB-lite"/>
    </source>
</evidence>
<feature type="compositionally biased region" description="Pro residues" evidence="1">
    <location>
        <begin position="150"/>
        <end position="165"/>
    </location>
</feature>
<feature type="compositionally biased region" description="Low complexity" evidence="1">
    <location>
        <begin position="434"/>
        <end position="445"/>
    </location>
</feature>
<feature type="region of interest" description="Disordered" evidence="1">
    <location>
        <begin position="317"/>
        <end position="448"/>
    </location>
</feature>
<evidence type="ECO:0000313" key="3">
    <source>
        <dbReference type="Proteomes" id="UP000681610"/>
    </source>
</evidence>
<feature type="compositionally biased region" description="Pro residues" evidence="1">
    <location>
        <begin position="204"/>
        <end position="220"/>
    </location>
</feature>
<feature type="region of interest" description="Disordered" evidence="1">
    <location>
        <begin position="115"/>
        <end position="297"/>
    </location>
</feature>
<name>A0ABS3PZY2_9FLAO</name>
<feature type="compositionally biased region" description="Low complexity" evidence="1">
    <location>
        <begin position="387"/>
        <end position="410"/>
    </location>
</feature>
<dbReference type="PRINTS" id="PR01217">
    <property type="entry name" value="PRICHEXTENSN"/>
</dbReference>
<evidence type="ECO:0000313" key="2">
    <source>
        <dbReference type="EMBL" id="MBO1884885.1"/>
    </source>
</evidence>
<feature type="compositionally biased region" description="Low complexity" evidence="1">
    <location>
        <begin position="116"/>
        <end position="135"/>
    </location>
</feature>
<dbReference type="EMBL" id="JAGDYP010000009">
    <property type="protein sequence ID" value="MBO1884885.1"/>
    <property type="molecule type" value="Genomic_DNA"/>
</dbReference>
<feature type="compositionally biased region" description="Basic and acidic residues" evidence="1">
    <location>
        <begin position="500"/>
        <end position="510"/>
    </location>
</feature>
<reference evidence="2 3" key="1">
    <citation type="submission" date="2021-03" db="EMBL/GenBank/DDBJ databases">
        <title>Isolation and description of Capnocytophaga bilenii sp. nov., a novel Capnocytophaga species, isolated from a gingivitis subject.</title>
        <authorList>
            <person name="Antezack A."/>
            <person name="Monnet-Corti V."/>
            <person name="La Scola B."/>
        </authorList>
    </citation>
    <scope>NUCLEOTIDE SEQUENCE [LARGE SCALE GENOMIC DNA]</scope>
    <source>
        <strain evidence="2 3">Marseille-Q4570</strain>
    </source>
</reference>
<feature type="region of interest" description="Disordered" evidence="1">
    <location>
        <begin position="493"/>
        <end position="515"/>
    </location>
</feature>
<protein>
    <submittedName>
        <fullName evidence="2">Uncharacterized protein</fullName>
    </submittedName>
</protein>
<proteinExistence type="predicted"/>
<feature type="compositionally biased region" description="Low complexity" evidence="1">
    <location>
        <begin position="189"/>
        <end position="203"/>
    </location>
</feature>
<dbReference type="Proteomes" id="UP000681610">
    <property type="component" value="Unassembled WGS sequence"/>
</dbReference>
<feature type="compositionally biased region" description="Polar residues" evidence="1">
    <location>
        <begin position="422"/>
        <end position="433"/>
    </location>
</feature>
<accession>A0ABS3PZY2</accession>
<feature type="compositionally biased region" description="Low complexity" evidence="1">
    <location>
        <begin position="340"/>
        <end position="360"/>
    </location>
</feature>
<keyword evidence="3" id="KW-1185">Reference proteome</keyword>
<feature type="compositionally biased region" description="Basic and acidic residues" evidence="1">
    <location>
        <begin position="329"/>
        <end position="338"/>
    </location>
</feature>
<sequence length="595" mass="65336">MKEALEQELVNFAKEIIAHQGQLNISKMRQQALRLTDKITILGFVEKYYQTLKASEERMLYTMRKVASFIEEHQEEDIFNIDTDVTEIEPLNIQLKKEETAPVAFVAMEPAPITKQSAPAPAAAQPTSPPAFTAPAAPPQPQQHTEPASAPAPTPAAAQPTPPPAFTASAAQPQPQQHTEPTPAPAPAPAAAQQPQQHTEPASAPAPAPAAAQPTPPPAFTAPAAQPQPQQHTEPASAPAPAPTAAQPTPPPAFTAPAAPPQPQQHTEPAPYREPLYSIHAKQDPRDETEEEQEARIEKVLQHVFEATQAFIPEAMKYKPFPQEEEEEGVAHEPKDFPTEPEAQPFFAAAAKPATPASTPTAPPPASVAKEPEAEKPHNHNPFEAMAEQFIQQHVQEQAAQQKQQQAAQQHLHEQMQHNPFGINNATPNTPFGQPTAAPAAQPQPLENPFAATANQDNVKTSWAMNIDQPSSQNIAQPQSAARQTPSLEEFLSQKAKTASFERKNPEEPKPTQSLNDRFSKAIQIGLNDKLAFVQKLFFGSESEYNKVLKHLEELHTLEEAAVYIQQQVKPTYNHWKGKEEYEERFLSLILRRFE</sequence>
<organism evidence="2 3">
    <name type="scientific">Capnocytophaga bilenii</name>
    <dbReference type="NCBI Taxonomy" id="2819369"/>
    <lineage>
        <taxon>Bacteria</taxon>
        <taxon>Pseudomonadati</taxon>
        <taxon>Bacteroidota</taxon>
        <taxon>Flavobacteriia</taxon>
        <taxon>Flavobacteriales</taxon>
        <taxon>Flavobacteriaceae</taxon>
        <taxon>Capnocytophaga</taxon>
    </lineage>
</organism>
<feature type="compositionally biased region" description="Pro residues" evidence="1">
    <location>
        <begin position="238"/>
        <end position="263"/>
    </location>
</feature>
<dbReference type="RefSeq" id="WP_208059301.1">
    <property type="nucleotide sequence ID" value="NZ_JAGDYP010000009.1"/>
</dbReference>
<feature type="compositionally biased region" description="Low complexity" evidence="1">
    <location>
        <begin position="221"/>
        <end position="237"/>
    </location>
</feature>
<gene>
    <name evidence="2" type="ORF">J4N46_10800</name>
</gene>
<comment type="caution">
    <text evidence="2">The sequence shown here is derived from an EMBL/GenBank/DDBJ whole genome shotgun (WGS) entry which is preliminary data.</text>
</comment>
<feature type="compositionally biased region" description="Low complexity" evidence="1">
    <location>
        <begin position="166"/>
        <end position="181"/>
    </location>
</feature>